<comment type="similarity">
    <text evidence="1">Belongs to the thioredoxin family.</text>
</comment>
<keyword evidence="2" id="KW-0812">Transmembrane</keyword>
<sequence>MISNSARSCQPLSAIFAVMVLSLLLVCSSAFLPSTMKQTPTNAYRALSRQSTSLYVSAFQQNSTIALGDHDDEDKIDIALKGSQLKPKPLTHEDGPVRAIHSIDEFLDAVENTEENELVIVKFHAKFCRVCSRVILKFKKLAHKYKENEPDVPIRFISVETTANPKIIEKLGVKKFPFLQIYRNRECVASFGTGPAHNFAPVVGGTVEQKLQMSIEEWENFRTEFKDPIADNLKNLDLLRLESTMEQEYGNGVEDDSIRP</sequence>
<protein>
    <recommendedName>
        <fullName evidence="3">Thioredoxin domain-containing protein</fullName>
    </recommendedName>
</protein>
<dbReference type="EMBL" id="BLLK01000047">
    <property type="protein sequence ID" value="GFH53969.1"/>
    <property type="molecule type" value="Genomic_DNA"/>
</dbReference>
<keyword evidence="2" id="KW-0472">Membrane</keyword>
<dbReference type="PROSITE" id="PS51352">
    <property type="entry name" value="THIOREDOXIN_2"/>
    <property type="match status" value="1"/>
</dbReference>
<evidence type="ECO:0000313" key="4">
    <source>
        <dbReference type="EMBL" id="GFH53969.1"/>
    </source>
</evidence>
<reference evidence="4 5" key="1">
    <citation type="journal article" date="2021" name="Sci. Rep.">
        <title>The genome of the diatom Chaetoceros tenuissimus carries an ancient integrated fragment of an extant virus.</title>
        <authorList>
            <person name="Hongo Y."/>
            <person name="Kimura K."/>
            <person name="Takaki Y."/>
            <person name="Yoshida Y."/>
            <person name="Baba S."/>
            <person name="Kobayashi G."/>
            <person name="Nagasaki K."/>
            <person name="Hano T."/>
            <person name="Tomaru Y."/>
        </authorList>
    </citation>
    <scope>NUCLEOTIDE SEQUENCE [LARGE SCALE GENOMIC DNA]</scope>
    <source>
        <strain evidence="4 5">NIES-3715</strain>
    </source>
</reference>
<dbReference type="Gene3D" id="3.40.30.10">
    <property type="entry name" value="Glutaredoxin"/>
    <property type="match status" value="1"/>
</dbReference>
<dbReference type="PANTHER" id="PTHR43601">
    <property type="entry name" value="THIOREDOXIN, MITOCHONDRIAL"/>
    <property type="match status" value="1"/>
</dbReference>
<comment type="caution">
    <text evidence="4">The sequence shown here is derived from an EMBL/GenBank/DDBJ whole genome shotgun (WGS) entry which is preliminary data.</text>
</comment>
<accession>A0AAD3D0N8</accession>
<keyword evidence="5" id="KW-1185">Reference proteome</keyword>
<dbReference type="Proteomes" id="UP001054902">
    <property type="component" value="Unassembled WGS sequence"/>
</dbReference>
<evidence type="ECO:0000313" key="5">
    <source>
        <dbReference type="Proteomes" id="UP001054902"/>
    </source>
</evidence>
<name>A0AAD3D0N8_9STRA</name>
<dbReference type="CDD" id="cd02947">
    <property type="entry name" value="TRX_family"/>
    <property type="match status" value="1"/>
</dbReference>
<dbReference type="InterPro" id="IPR036249">
    <property type="entry name" value="Thioredoxin-like_sf"/>
</dbReference>
<gene>
    <name evidence="4" type="ORF">CTEN210_10445</name>
</gene>
<evidence type="ECO:0000256" key="1">
    <source>
        <dbReference type="ARBA" id="ARBA00008987"/>
    </source>
</evidence>
<dbReference type="PANTHER" id="PTHR43601:SF32">
    <property type="entry name" value="THIOREDOXIN-LIKE 2-2, CHLOROPLASTIC"/>
    <property type="match status" value="1"/>
</dbReference>
<dbReference type="SUPFAM" id="SSF52833">
    <property type="entry name" value="Thioredoxin-like"/>
    <property type="match status" value="1"/>
</dbReference>
<dbReference type="InterPro" id="IPR013766">
    <property type="entry name" value="Thioredoxin_domain"/>
</dbReference>
<keyword evidence="2" id="KW-1133">Transmembrane helix</keyword>
<feature type="transmembrane region" description="Helical" evidence="2">
    <location>
        <begin position="12"/>
        <end position="32"/>
    </location>
</feature>
<dbReference type="Pfam" id="PF00085">
    <property type="entry name" value="Thioredoxin"/>
    <property type="match status" value="1"/>
</dbReference>
<evidence type="ECO:0000259" key="3">
    <source>
        <dbReference type="PROSITE" id="PS51352"/>
    </source>
</evidence>
<dbReference type="AlphaFoldDB" id="A0AAD3D0N8"/>
<evidence type="ECO:0000256" key="2">
    <source>
        <dbReference type="SAM" id="Phobius"/>
    </source>
</evidence>
<dbReference type="GO" id="GO:0045454">
    <property type="term" value="P:cell redox homeostasis"/>
    <property type="evidence" value="ECO:0007669"/>
    <property type="project" value="TreeGrafter"/>
</dbReference>
<organism evidence="4 5">
    <name type="scientific">Chaetoceros tenuissimus</name>
    <dbReference type="NCBI Taxonomy" id="426638"/>
    <lineage>
        <taxon>Eukaryota</taxon>
        <taxon>Sar</taxon>
        <taxon>Stramenopiles</taxon>
        <taxon>Ochrophyta</taxon>
        <taxon>Bacillariophyta</taxon>
        <taxon>Coscinodiscophyceae</taxon>
        <taxon>Chaetocerotophycidae</taxon>
        <taxon>Chaetocerotales</taxon>
        <taxon>Chaetocerotaceae</taxon>
        <taxon>Chaetoceros</taxon>
    </lineage>
</organism>
<feature type="domain" description="Thioredoxin" evidence="3">
    <location>
        <begin position="79"/>
        <end position="220"/>
    </location>
</feature>
<proteinExistence type="inferred from homology"/>